<accession>A0A220U1G3</accession>
<dbReference type="Gene3D" id="1.10.630.10">
    <property type="entry name" value="Cytochrome P450"/>
    <property type="match status" value="1"/>
</dbReference>
<evidence type="ECO:0000256" key="5">
    <source>
        <dbReference type="ARBA" id="ARBA00023004"/>
    </source>
</evidence>
<dbReference type="GO" id="GO:0016705">
    <property type="term" value="F:oxidoreductase activity, acting on paired donors, with incorporation or reduction of molecular oxygen"/>
    <property type="evidence" value="ECO:0007669"/>
    <property type="project" value="InterPro"/>
</dbReference>
<organism evidence="6 7">
    <name type="scientific">Virgibacillus phasianinus</name>
    <dbReference type="NCBI Taxonomy" id="2017483"/>
    <lineage>
        <taxon>Bacteria</taxon>
        <taxon>Bacillati</taxon>
        <taxon>Bacillota</taxon>
        <taxon>Bacilli</taxon>
        <taxon>Bacillales</taxon>
        <taxon>Bacillaceae</taxon>
        <taxon>Virgibacillus</taxon>
    </lineage>
</organism>
<keyword evidence="4" id="KW-0560">Oxidoreductase</keyword>
<dbReference type="Pfam" id="PF00067">
    <property type="entry name" value="p450"/>
    <property type="match status" value="1"/>
</dbReference>
<dbReference type="InterPro" id="IPR036396">
    <property type="entry name" value="Cyt_P450_sf"/>
</dbReference>
<dbReference type="EMBL" id="CP022315">
    <property type="protein sequence ID" value="ASK61917.1"/>
    <property type="molecule type" value="Genomic_DNA"/>
</dbReference>
<dbReference type="GO" id="GO:0020037">
    <property type="term" value="F:heme binding"/>
    <property type="evidence" value="ECO:0007669"/>
    <property type="project" value="InterPro"/>
</dbReference>
<protein>
    <submittedName>
        <fullName evidence="6">Cytochrome P450</fullName>
    </submittedName>
</protein>
<proteinExistence type="inferred from homology"/>
<evidence type="ECO:0000313" key="7">
    <source>
        <dbReference type="Proteomes" id="UP000198312"/>
    </source>
</evidence>
<sequence length="418" mass="48885">MSMQESNVPHEKGLDNSIKLLTEGYHYIPNRCRRFDSDIFTTHLLGQKVVCISGSEAAKVFYNEEIFRRKGAAPIRVQKTLFGQNGVQTMDNAEHKHRKQLFMSLMTAEHLDELRTITTEQWQYAIDKWVRKNRIIFFKETQEIMCRIACQWAGVPLWAKELKQRANDFGSMIDAFGAVGPRFQKGKRARKRAEKWIRTMIKQVRSGQVIADEHTALYAMSWRRNLNGKLMSRQMAAVELINILRPIVAIARYVTFGALALHLHPETRRKLQSNENDYSQMFVQEVRRFYPFGPFLGARVRKRFTWRNHDFKEGTLVLLDIYGPNHSSAIWESPNEFNPERFRDFQGSPFNFIPQGGGDYMGHRCAGEWVTVEVMKTSLNFLTNHVDYKVPRQNAKFSMIRMPTIPKSRFIIKNVRWN</sequence>
<dbReference type="KEGG" id="vil:CFK37_06965"/>
<keyword evidence="7" id="KW-1185">Reference proteome</keyword>
<dbReference type="RefSeq" id="WP_089061177.1">
    <property type="nucleotide sequence ID" value="NZ_CP022315.1"/>
</dbReference>
<gene>
    <name evidence="6" type="ORF">CFK37_06965</name>
</gene>
<dbReference type="GO" id="GO:0004497">
    <property type="term" value="F:monooxygenase activity"/>
    <property type="evidence" value="ECO:0007669"/>
    <property type="project" value="InterPro"/>
</dbReference>
<evidence type="ECO:0000256" key="2">
    <source>
        <dbReference type="ARBA" id="ARBA00022617"/>
    </source>
</evidence>
<dbReference type="CDD" id="cd11067">
    <property type="entry name" value="CYP152"/>
    <property type="match status" value="1"/>
</dbReference>
<evidence type="ECO:0000256" key="4">
    <source>
        <dbReference type="ARBA" id="ARBA00023002"/>
    </source>
</evidence>
<evidence type="ECO:0000256" key="1">
    <source>
        <dbReference type="ARBA" id="ARBA00010617"/>
    </source>
</evidence>
<dbReference type="InterPro" id="IPR001128">
    <property type="entry name" value="Cyt_P450"/>
</dbReference>
<dbReference type="AlphaFoldDB" id="A0A220U1G3"/>
<dbReference type="PANTHER" id="PTHR24302:SF15">
    <property type="entry name" value="FATTY-ACID PEROXYGENASE"/>
    <property type="match status" value="1"/>
</dbReference>
<dbReference type="InterPro" id="IPR050705">
    <property type="entry name" value="Cytochrome_P450_3A"/>
</dbReference>
<name>A0A220U1G3_9BACI</name>
<evidence type="ECO:0000256" key="3">
    <source>
        <dbReference type="ARBA" id="ARBA00022723"/>
    </source>
</evidence>
<comment type="similarity">
    <text evidence="1">Belongs to the cytochrome P450 family.</text>
</comment>
<evidence type="ECO:0000313" key="6">
    <source>
        <dbReference type="EMBL" id="ASK61917.1"/>
    </source>
</evidence>
<keyword evidence="5" id="KW-0408">Iron</keyword>
<keyword evidence="3" id="KW-0479">Metal-binding</keyword>
<reference evidence="6 7" key="1">
    <citation type="submission" date="2017-07" db="EMBL/GenBank/DDBJ databases">
        <title>Virgibacillus sp. LM2416.</title>
        <authorList>
            <person name="Tak E.J."/>
            <person name="Bae J.-W."/>
        </authorList>
    </citation>
    <scope>NUCLEOTIDE SEQUENCE [LARGE SCALE GENOMIC DNA]</scope>
    <source>
        <strain evidence="6 7">LM2416</strain>
    </source>
</reference>
<dbReference type="Proteomes" id="UP000198312">
    <property type="component" value="Chromosome"/>
</dbReference>
<keyword evidence="2" id="KW-0349">Heme</keyword>
<dbReference type="PANTHER" id="PTHR24302">
    <property type="entry name" value="CYTOCHROME P450 FAMILY 3"/>
    <property type="match status" value="1"/>
</dbReference>
<dbReference type="GO" id="GO:0005506">
    <property type="term" value="F:iron ion binding"/>
    <property type="evidence" value="ECO:0007669"/>
    <property type="project" value="InterPro"/>
</dbReference>
<dbReference type="SUPFAM" id="SSF48264">
    <property type="entry name" value="Cytochrome P450"/>
    <property type="match status" value="1"/>
</dbReference>
<dbReference type="OrthoDB" id="9764248at2"/>